<proteinExistence type="predicted"/>
<comment type="caution">
    <text evidence="1">The sequence shown here is derived from an EMBL/GenBank/DDBJ whole genome shotgun (WGS) entry which is preliminary data.</text>
</comment>
<dbReference type="Proteomes" id="UP000256328">
    <property type="component" value="Unassembled WGS sequence"/>
</dbReference>
<dbReference type="EMBL" id="PDLN01000013">
    <property type="protein sequence ID" value="RDW68417.1"/>
    <property type="molecule type" value="Genomic_DNA"/>
</dbReference>
<dbReference type="OrthoDB" id="3543906at2759"/>
<name>A0A3D8R307_9HELO</name>
<dbReference type="PANTHER" id="PTHR42749">
    <property type="entry name" value="CELL SHAPE-DETERMINING PROTEIN MREB"/>
    <property type="match status" value="1"/>
</dbReference>
<dbReference type="CDD" id="cd10170">
    <property type="entry name" value="ASKHA_NBD_HSP70"/>
    <property type="match status" value="1"/>
</dbReference>
<gene>
    <name evidence="1" type="ORF">BP5796_09074</name>
</gene>
<dbReference type="PANTHER" id="PTHR42749:SF1">
    <property type="entry name" value="CELL SHAPE-DETERMINING PROTEIN MREB"/>
    <property type="match status" value="1"/>
</dbReference>
<keyword evidence="2" id="KW-1185">Reference proteome</keyword>
<organism evidence="1 2">
    <name type="scientific">Coleophoma crateriformis</name>
    <dbReference type="NCBI Taxonomy" id="565419"/>
    <lineage>
        <taxon>Eukaryota</taxon>
        <taxon>Fungi</taxon>
        <taxon>Dikarya</taxon>
        <taxon>Ascomycota</taxon>
        <taxon>Pezizomycotina</taxon>
        <taxon>Leotiomycetes</taxon>
        <taxon>Helotiales</taxon>
        <taxon>Dermateaceae</taxon>
        <taxon>Coleophoma</taxon>
    </lineage>
</organism>
<evidence type="ECO:0000313" key="2">
    <source>
        <dbReference type="Proteomes" id="UP000256328"/>
    </source>
</evidence>
<dbReference type="AlphaFoldDB" id="A0A3D8R307"/>
<accession>A0A3D8R307</accession>
<evidence type="ECO:0000313" key="1">
    <source>
        <dbReference type="EMBL" id="RDW68417.1"/>
    </source>
</evidence>
<reference evidence="1 2" key="1">
    <citation type="journal article" date="2018" name="IMA Fungus">
        <title>IMA Genome-F 9: Draft genome sequence of Annulohypoxylon stygium, Aspergillus mulundensis, Berkeleyomyces basicola (syn. Thielaviopsis basicola), Ceratocystis smalleyi, two Cercospora beticola strains, Coleophoma cylindrospora, Fusarium fracticaudum, Phialophora cf. hyalina, and Morchella septimelata.</title>
        <authorList>
            <person name="Wingfield B.D."/>
            <person name="Bills G.F."/>
            <person name="Dong Y."/>
            <person name="Huang W."/>
            <person name="Nel W.J."/>
            <person name="Swalarsk-Parry B.S."/>
            <person name="Vaghefi N."/>
            <person name="Wilken P.M."/>
            <person name="An Z."/>
            <person name="de Beer Z.W."/>
            <person name="De Vos L."/>
            <person name="Chen L."/>
            <person name="Duong T.A."/>
            <person name="Gao Y."/>
            <person name="Hammerbacher A."/>
            <person name="Kikkert J.R."/>
            <person name="Li Y."/>
            <person name="Li H."/>
            <person name="Li K."/>
            <person name="Li Q."/>
            <person name="Liu X."/>
            <person name="Ma X."/>
            <person name="Naidoo K."/>
            <person name="Pethybridge S.J."/>
            <person name="Sun J."/>
            <person name="Steenkamp E.T."/>
            <person name="van der Nest M.A."/>
            <person name="van Wyk S."/>
            <person name="Wingfield M.J."/>
            <person name="Xiong C."/>
            <person name="Yue Q."/>
            <person name="Zhang X."/>
        </authorList>
    </citation>
    <scope>NUCLEOTIDE SEQUENCE [LARGE SCALE GENOMIC DNA]</scope>
    <source>
        <strain evidence="1 2">BP5796</strain>
    </source>
</reference>
<protein>
    <recommendedName>
        <fullName evidence="3">Actin-like ATPase domain-containing protein</fullName>
    </recommendedName>
</protein>
<evidence type="ECO:0008006" key="3">
    <source>
        <dbReference type="Google" id="ProtNLM"/>
    </source>
</evidence>
<sequence>MEAHQQGPSSDSASQQSDKETLVLGIDLGTTRVVVTFALDLPGNDVCEIETTRYWLESYRNTDYPSTDLLYVDGKDIPYTGPKVKELLKATNADMGRYFHMWKLLFHDPMDDESITRLQDDLTRRLKDMGKTKYDLLDDLVGVLYKDLLISDDKCRCYIQRRISPRHLENLEIKVVITTPPGRRVLEHEALVTAFERHPIKKGNVFLESETNAMLGGWVIGNRTHKFETGQRYLVVDAGGGTCCLTQFRVVATRPIQFAQEFVSQSILCGSETISEAYQQNVDGKLAADYPNRARTLQKMRYRFDKYCKRDFGYSAFPDGYCDSVTELVVPLHDLQKLFDTPVTKLLNATAAHLNVWAPADFIVMGGGLFENHSKSHIARGAVLAHMNKNFIGRYVAQHSIGIMVRREIDDLMEHHPFFHKLLTSIDADDNVRFLSVEWLIRKGEEVNAKHELSSGTCYDSAREVIFYPDEDDHPRFEDFVVTIDVNPGNDEYTACIEDDNVLQLIDFDGNVIANLNSLTVLKWCPRDILPTLANLEYIPLTQNKGEDAGSKGYKIVKLNWIVQPGLVMKFTIKVYNYGTTRSDGSMDYRTKLLQSTKAPFSKMMVSMGLSNAFDME</sequence>